<feature type="domain" description="Large ribosomal subunit protein uL2 C-terminal" evidence="4">
    <location>
        <begin position="102"/>
        <end position="230"/>
    </location>
</feature>
<evidence type="ECO:0000256" key="2">
    <source>
        <dbReference type="ARBA" id="ARBA00022980"/>
    </source>
</evidence>
<evidence type="ECO:0000256" key="1">
    <source>
        <dbReference type="ARBA" id="ARBA00005636"/>
    </source>
</evidence>
<reference evidence="6" key="1">
    <citation type="journal article" date="2019" name="Genome Biol. Evol.">
        <title>Nephromyces represents a diverse and novel lineage of the Apicomplexa that has retained apicoplasts.</title>
        <authorList>
            <person name="Munoz-Gomez S.A."/>
            <person name="Durnin K."/>
            <person name="Eme L."/>
            <person name="Paight C."/>
            <person name="Lane C.E."/>
            <person name="Saffo M.B."/>
            <person name="Slamovits C.H."/>
        </authorList>
    </citation>
    <scope>NUCLEOTIDE SEQUENCE</scope>
    <source>
        <strain evidence="6">449</strain>
    </source>
</reference>
<dbReference type="InterPro" id="IPR022669">
    <property type="entry name" value="Ribosomal_uL2_C"/>
</dbReference>
<evidence type="ECO:0000256" key="3">
    <source>
        <dbReference type="ARBA" id="ARBA00023274"/>
    </source>
</evidence>
<dbReference type="Pfam" id="PF03947">
    <property type="entry name" value="Ribosomal_L2_C"/>
    <property type="match status" value="1"/>
</dbReference>
<protein>
    <submittedName>
        <fullName evidence="6">50S ribosomal protein L2</fullName>
    </submittedName>
</protein>
<dbReference type="GO" id="GO:0002181">
    <property type="term" value="P:cytoplasmic translation"/>
    <property type="evidence" value="ECO:0007669"/>
    <property type="project" value="TreeGrafter"/>
</dbReference>
<dbReference type="NCBIfam" id="TIGR01171">
    <property type="entry name" value="rplB_bact"/>
    <property type="match status" value="1"/>
</dbReference>
<gene>
    <name evidence="6" type="primary">rpl2</name>
</gene>
<dbReference type="GO" id="GO:0003723">
    <property type="term" value="F:RNA binding"/>
    <property type="evidence" value="ECO:0007669"/>
    <property type="project" value="InterPro"/>
</dbReference>
<dbReference type="SMART" id="SM01382">
    <property type="entry name" value="Ribosomal_L2_C"/>
    <property type="match status" value="1"/>
</dbReference>
<comment type="similarity">
    <text evidence="1">Belongs to the universal ribosomal protein uL2 family.</text>
</comment>
<dbReference type="InterPro" id="IPR012340">
    <property type="entry name" value="NA-bd_OB-fold"/>
</dbReference>
<keyword evidence="2 6" id="KW-0689">Ribosomal protein</keyword>
<name>A0A5C1H833_9APIC</name>
<dbReference type="PROSITE" id="PS00467">
    <property type="entry name" value="RIBOSOMAL_L2"/>
    <property type="match status" value="1"/>
</dbReference>
<organism evidence="6">
    <name type="scientific">Nephromyces sp. ex Molgula occidentalis</name>
    <dbReference type="NCBI Taxonomy" id="2544991"/>
    <lineage>
        <taxon>Eukaryota</taxon>
        <taxon>Sar</taxon>
        <taxon>Alveolata</taxon>
        <taxon>Apicomplexa</taxon>
        <taxon>Aconoidasida</taxon>
        <taxon>Nephromycida</taxon>
        <taxon>Nephromyces</taxon>
    </lineage>
</organism>
<dbReference type="InterPro" id="IPR008991">
    <property type="entry name" value="Translation_prot_SH3-like_sf"/>
</dbReference>
<dbReference type="Gene3D" id="2.30.30.30">
    <property type="match status" value="1"/>
</dbReference>
<dbReference type="InterPro" id="IPR014726">
    <property type="entry name" value="Ribosomal_uL2_dom3"/>
</dbReference>
<evidence type="ECO:0000259" key="4">
    <source>
        <dbReference type="SMART" id="SM01382"/>
    </source>
</evidence>
<dbReference type="InterPro" id="IPR002171">
    <property type="entry name" value="Ribosomal_uL2"/>
</dbReference>
<sequence length="247" mass="27992">MIHLKFKYSSSFGRNNSGKITSRFKGGGTKRLYRKVDFKYSNYGLNSTIAILINKYYDPFRNIQIGLIKHLTGKNIGLNSYILLQEHLQIKDLIFFKFPQENKLGTSKALKDCSVGNIISNIEFKPGEGGKIARAAGSYCLLLNIDKKYALIKMPSGEQRLLSNKCFATIGSIIYNKKPKKLIKAGQTRLLNKRPHVRGVAMNAFDHPHGGGEGRSRIGKKTIYSPWKKISLNKKVKKTKYIILRHK</sequence>
<dbReference type="Pfam" id="PF00181">
    <property type="entry name" value="Ribosomal_L2_N"/>
    <property type="match status" value="1"/>
</dbReference>
<feature type="domain" description="Large ribosomal subunit protein uL2 RNA-binding" evidence="5">
    <location>
        <begin position="13"/>
        <end position="96"/>
    </location>
</feature>
<dbReference type="SUPFAM" id="SSF50104">
    <property type="entry name" value="Translation proteins SH3-like domain"/>
    <property type="match status" value="1"/>
</dbReference>
<accession>A0A5C1H833</accession>
<dbReference type="GO" id="GO:0003735">
    <property type="term" value="F:structural constituent of ribosome"/>
    <property type="evidence" value="ECO:0007669"/>
    <property type="project" value="InterPro"/>
</dbReference>
<keyword evidence="3" id="KW-0687">Ribonucleoprotein</keyword>
<dbReference type="SUPFAM" id="SSF50249">
    <property type="entry name" value="Nucleic acid-binding proteins"/>
    <property type="match status" value="1"/>
</dbReference>
<dbReference type="PIRSF" id="PIRSF002158">
    <property type="entry name" value="Ribosomal_L2"/>
    <property type="match status" value="1"/>
</dbReference>
<dbReference type="InterPro" id="IPR022666">
    <property type="entry name" value="Ribosomal_uL2_RNA-bd_dom"/>
</dbReference>
<evidence type="ECO:0000259" key="5">
    <source>
        <dbReference type="SMART" id="SM01383"/>
    </source>
</evidence>
<dbReference type="EMBL" id="MK573202">
    <property type="protein sequence ID" value="QEM01664.1"/>
    <property type="molecule type" value="Genomic_DNA"/>
</dbReference>
<dbReference type="InterPro" id="IPR022671">
    <property type="entry name" value="Ribosomal_uL2_CS"/>
</dbReference>
<dbReference type="PANTHER" id="PTHR13691:SF5">
    <property type="entry name" value="LARGE RIBOSOMAL SUBUNIT PROTEIN UL2M"/>
    <property type="match status" value="1"/>
</dbReference>
<dbReference type="Gene3D" id="4.10.950.10">
    <property type="entry name" value="Ribosomal protein L2, domain 3"/>
    <property type="match status" value="1"/>
</dbReference>
<dbReference type="InterPro" id="IPR014722">
    <property type="entry name" value="Rib_uL2_dom2"/>
</dbReference>
<dbReference type="GO" id="GO:0016740">
    <property type="term" value="F:transferase activity"/>
    <property type="evidence" value="ECO:0007669"/>
    <property type="project" value="InterPro"/>
</dbReference>
<dbReference type="SMART" id="SM01383">
    <property type="entry name" value="Ribosomal_L2"/>
    <property type="match status" value="1"/>
</dbReference>
<dbReference type="GO" id="GO:0015934">
    <property type="term" value="C:large ribosomal subunit"/>
    <property type="evidence" value="ECO:0007669"/>
    <property type="project" value="InterPro"/>
</dbReference>
<proteinExistence type="inferred from homology"/>
<dbReference type="Gene3D" id="2.40.50.140">
    <property type="entry name" value="Nucleic acid-binding proteins"/>
    <property type="match status" value="1"/>
</dbReference>
<dbReference type="InterPro" id="IPR005880">
    <property type="entry name" value="Ribosomal_uL2_bac/org-type"/>
</dbReference>
<dbReference type="PANTHER" id="PTHR13691">
    <property type="entry name" value="RIBOSOMAL PROTEIN L2"/>
    <property type="match status" value="1"/>
</dbReference>
<dbReference type="AlphaFoldDB" id="A0A5C1H833"/>
<evidence type="ECO:0000313" key="6">
    <source>
        <dbReference type="EMBL" id="QEM01664.1"/>
    </source>
</evidence>